<evidence type="ECO:0000256" key="2">
    <source>
        <dbReference type="ARBA" id="ARBA00010535"/>
    </source>
</evidence>
<dbReference type="GO" id="GO:0005743">
    <property type="term" value="C:mitochondrial inner membrane"/>
    <property type="evidence" value="ECO:0007669"/>
    <property type="project" value="UniProtKB-SubCell"/>
</dbReference>
<evidence type="ECO:0000256" key="1">
    <source>
        <dbReference type="ARBA" id="ARBA00004141"/>
    </source>
</evidence>
<evidence type="ECO:0000256" key="5">
    <source>
        <dbReference type="ARBA" id="ARBA00022989"/>
    </source>
</evidence>
<keyword evidence="5 9" id="KW-1133">Transmembrane helix</keyword>
<sequence length="297" mass="33909">MLSFFFAESMFNLVLNIIIILIGVAFFTLMERKILSLIQLRVGPNKPSYMGLLVPFADALKLITKENNIPQGSNKLLYLLLPLFTLMIPLNMWVLNPSNMSSLTTKSGLLFFLCLSSLGVYAIMFLGWSSNSKYSLMGAIRSVAQTISYEVTMAIIIIHHVIINMYMLKNLGVTPTNFFIIIMVMMMISMLAESNRAPFDFAEGESELVSGFNTEFSSIPFVLIFLAEYTMMFFMSLLCSLLFFSTHLYMFFFLLMVFFFIWARGTLPRFRYDQLMMMAWKSLLPLVLGSLLLITST</sequence>
<feature type="transmembrane region" description="Helical" evidence="9">
    <location>
        <begin position="221"/>
        <end position="243"/>
    </location>
</feature>
<feature type="transmembrane region" description="Helical" evidence="9">
    <location>
        <begin position="279"/>
        <end position="296"/>
    </location>
</feature>
<keyword evidence="8" id="KW-0830">Ubiquinone</keyword>
<keyword evidence="7" id="KW-0520">NAD</keyword>
<keyword evidence="8 10" id="KW-0496">Mitochondrion</keyword>
<evidence type="ECO:0000256" key="9">
    <source>
        <dbReference type="SAM" id="Phobius"/>
    </source>
</evidence>
<dbReference type="Pfam" id="PF00146">
    <property type="entry name" value="NADHdh"/>
    <property type="match status" value="1"/>
</dbReference>
<dbReference type="HAMAP" id="MF_01350">
    <property type="entry name" value="NDH1_NuoH"/>
    <property type="match status" value="1"/>
</dbReference>
<keyword evidence="6 9" id="KW-0472">Membrane</keyword>
<dbReference type="AlphaFoldDB" id="Q6E0W1"/>
<dbReference type="InterPro" id="IPR018086">
    <property type="entry name" value="NADH_UbQ_OxRdtase_su1_CS"/>
</dbReference>
<feature type="transmembrane region" description="Helical" evidence="9">
    <location>
        <begin position="12"/>
        <end position="30"/>
    </location>
</feature>
<dbReference type="PROSITE" id="PS00668">
    <property type="entry name" value="COMPLEX1_ND1_2"/>
    <property type="match status" value="1"/>
</dbReference>
<evidence type="ECO:0000256" key="7">
    <source>
        <dbReference type="RuleBase" id="RU000471"/>
    </source>
</evidence>
<protein>
    <recommendedName>
        <fullName evidence="3 8">NADH-ubiquinone oxidoreductase chain 1</fullName>
        <ecNumber evidence="8">7.1.1.2</ecNumber>
    </recommendedName>
</protein>
<dbReference type="GO" id="GO:0003954">
    <property type="term" value="F:NADH dehydrogenase activity"/>
    <property type="evidence" value="ECO:0007669"/>
    <property type="project" value="TreeGrafter"/>
</dbReference>
<gene>
    <name evidence="10" type="primary">nad1</name>
</gene>
<evidence type="ECO:0000256" key="4">
    <source>
        <dbReference type="ARBA" id="ARBA00022692"/>
    </source>
</evidence>
<comment type="subcellular location">
    <subcellularLocation>
        <location evidence="1">Membrane</location>
        <topology evidence="1">Multi-pass membrane protein</topology>
    </subcellularLocation>
    <subcellularLocation>
        <location evidence="7">Mitochondrion inner membrane</location>
        <topology evidence="7">Multi-pass membrane protein</topology>
    </subcellularLocation>
</comment>
<dbReference type="PANTHER" id="PTHR11432:SF3">
    <property type="entry name" value="NADH-UBIQUINONE OXIDOREDUCTASE CHAIN 1"/>
    <property type="match status" value="1"/>
</dbReference>
<evidence type="ECO:0000313" key="10">
    <source>
        <dbReference type="EMBL" id="AAT12171.1"/>
    </source>
</evidence>
<keyword evidence="4 7" id="KW-0812">Transmembrane</keyword>
<proteinExistence type="inferred from homology"/>
<dbReference type="InterPro" id="IPR001694">
    <property type="entry name" value="NADH_UbQ_OxRdtase_su1/FPO"/>
</dbReference>
<feature type="transmembrane region" description="Helical" evidence="9">
    <location>
        <begin position="76"/>
        <end position="95"/>
    </location>
</feature>
<dbReference type="GO" id="GO:0009060">
    <property type="term" value="P:aerobic respiration"/>
    <property type="evidence" value="ECO:0007669"/>
    <property type="project" value="TreeGrafter"/>
</dbReference>
<evidence type="ECO:0000256" key="3">
    <source>
        <dbReference type="ARBA" id="ARBA00021009"/>
    </source>
</evidence>
<accession>Q6E0W1</accession>
<reference evidence="10" key="1">
    <citation type="journal article" date="2004" name="Proc. Natl. Acad. Sci. U.S.A.">
        <title>The mitochondrial genome of Paraspadella gotoi is highly reduced and reveals that chaetognaths are a sister group to protostomes.</title>
        <authorList>
            <person name="Helfenbein K.G."/>
            <person name="Fourcade H.M."/>
            <person name="Vanjani R.G."/>
            <person name="Boore J.L."/>
        </authorList>
    </citation>
    <scope>NUCLEOTIDE SEQUENCE</scope>
</reference>
<dbReference type="EC" id="7.1.1.2" evidence="8"/>
<geneLocation type="mitochondrion" evidence="10"/>
<comment type="similarity">
    <text evidence="2 7">Belongs to the complex I subunit 1 family.</text>
</comment>
<organism evidence="10">
    <name type="scientific">Paraspadella gotoi</name>
    <name type="common">Arrow worm</name>
    <dbReference type="NCBI Taxonomy" id="34758"/>
    <lineage>
        <taxon>Eukaryota</taxon>
        <taxon>Metazoa</taxon>
        <taxon>Spiralia</taxon>
        <taxon>Gnathifera</taxon>
        <taxon>Chaetognatha</taxon>
        <taxon>Sagittoidea</taxon>
        <taxon>Phragmophora</taxon>
        <taxon>Spadellidae</taxon>
        <taxon>Paraspadella</taxon>
    </lineage>
</organism>
<dbReference type="GO" id="GO:0008137">
    <property type="term" value="F:NADH dehydrogenase (ubiquinone) activity"/>
    <property type="evidence" value="ECO:0007669"/>
    <property type="project" value="UniProtKB-EC"/>
</dbReference>
<comment type="catalytic activity">
    <reaction evidence="8">
        <text>a ubiquinone + NADH + 5 H(+)(in) = a ubiquinol + NAD(+) + 4 H(+)(out)</text>
        <dbReference type="Rhea" id="RHEA:29091"/>
        <dbReference type="Rhea" id="RHEA-COMP:9565"/>
        <dbReference type="Rhea" id="RHEA-COMP:9566"/>
        <dbReference type="ChEBI" id="CHEBI:15378"/>
        <dbReference type="ChEBI" id="CHEBI:16389"/>
        <dbReference type="ChEBI" id="CHEBI:17976"/>
        <dbReference type="ChEBI" id="CHEBI:57540"/>
        <dbReference type="ChEBI" id="CHEBI:57945"/>
        <dbReference type="EC" id="7.1.1.2"/>
    </reaction>
</comment>
<dbReference type="EMBL" id="AY619710">
    <property type="protein sequence ID" value="AAT12171.1"/>
    <property type="molecule type" value="Genomic_DNA"/>
</dbReference>
<dbReference type="PANTHER" id="PTHR11432">
    <property type="entry name" value="NADH DEHYDROGENASE SUBUNIT 1"/>
    <property type="match status" value="1"/>
</dbReference>
<feature type="transmembrane region" description="Helical" evidence="9">
    <location>
        <begin position="107"/>
        <end position="126"/>
    </location>
</feature>
<name>Q6E0W1_PARGO</name>
<feature type="transmembrane region" description="Helical" evidence="9">
    <location>
        <begin position="249"/>
        <end position="267"/>
    </location>
</feature>
<feature type="transmembrane region" description="Helical" evidence="9">
    <location>
        <begin position="173"/>
        <end position="192"/>
    </location>
</feature>
<feature type="transmembrane region" description="Helical" evidence="9">
    <location>
        <begin position="147"/>
        <end position="167"/>
    </location>
</feature>
<evidence type="ECO:0000256" key="6">
    <source>
        <dbReference type="ARBA" id="ARBA00023136"/>
    </source>
</evidence>
<evidence type="ECO:0000256" key="8">
    <source>
        <dbReference type="RuleBase" id="RU000473"/>
    </source>
</evidence>